<evidence type="ECO:0000259" key="3">
    <source>
        <dbReference type="PROSITE" id="PS50977"/>
    </source>
</evidence>
<dbReference type="InterPro" id="IPR041583">
    <property type="entry name" value="TetR_C_31"/>
</dbReference>
<organism evidence="4 5">
    <name type="scientific">Kutzneria chonburiensis</name>
    <dbReference type="NCBI Taxonomy" id="1483604"/>
    <lineage>
        <taxon>Bacteria</taxon>
        <taxon>Bacillati</taxon>
        <taxon>Actinomycetota</taxon>
        <taxon>Actinomycetes</taxon>
        <taxon>Pseudonocardiales</taxon>
        <taxon>Pseudonocardiaceae</taxon>
        <taxon>Kutzneria</taxon>
    </lineage>
</organism>
<keyword evidence="5" id="KW-1185">Reference proteome</keyword>
<evidence type="ECO:0000313" key="5">
    <source>
        <dbReference type="Proteomes" id="UP001589810"/>
    </source>
</evidence>
<dbReference type="InterPro" id="IPR036271">
    <property type="entry name" value="Tet_transcr_reg_TetR-rel_C_sf"/>
</dbReference>
<dbReference type="PANTHER" id="PTHR30055">
    <property type="entry name" value="HTH-TYPE TRANSCRIPTIONAL REGULATOR RUTR"/>
    <property type="match status" value="1"/>
</dbReference>
<evidence type="ECO:0000313" key="4">
    <source>
        <dbReference type="EMBL" id="MFC0545328.1"/>
    </source>
</evidence>
<dbReference type="InterPro" id="IPR009057">
    <property type="entry name" value="Homeodomain-like_sf"/>
</dbReference>
<dbReference type="EMBL" id="JBHLUD010000009">
    <property type="protein sequence ID" value="MFC0545328.1"/>
    <property type="molecule type" value="Genomic_DNA"/>
</dbReference>
<evidence type="ECO:0000256" key="1">
    <source>
        <dbReference type="ARBA" id="ARBA00023125"/>
    </source>
</evidence>
<dbReference type="PANTHER" id="PTHR30055:SF226">
    <property type="entry name" value="HTH-TYPE TRANSCRIPTIONAL REGULATOR PKSA"/>
    <property type="match status" value="1"/>
</dbReference>
<keyword evidence="1 2" id="KW-0238">DNA-binding</keyword>
<protein>
    <submittedName>
        <fullName evidence="4">TetR/AcrR family transcriptional regulator</fullName>
    </submittedName>
</protein>
<name>A0ABV6MYE2_9PSEU</name>
<dbReference type="SUPFAM" id="SSF48498">
    <property type="entry name" value="Tetracyclin repressor-like, C-terminal domain"/>
    <property type="match status" value="1"/>
</dbReference>
<accession>A0ABV6MYE2</accession>
<dbReference type="Pfam" id="PF00440">
    <property type="entry name" value="TetR_N"/>
    <property type="match status" value="1"/>
</dbReference>
<feature type="domain" description="HTH tetR-type" evidence="3">
    <location>
        <begin position="13"/>
        <end position="73"/>
    </location>
</feature>
<dbReference type="InterPro" id="IPR050109">
    <property type="entry name" value="HTH-type_TetR-like_transc_reg"/>
</dbReference>
<reference evidence="4 5" key="1">
    <citation type="submission" date="2024-09" db="EMBL/GenBank/DDBJ databases">
        <authorList>
            <person name="Sun Q."/>
            <person name="Mori K."/>
        </authorList>
    </citation>
    <scope>NUCLEOTIDE SEQUENCE [LARGE SCALE GENOMIC DNA]</scope>
    <source>
        <strain evidence="4 5">TBRC 1432</strain>
    </source>
</reference>
<dbReference type="Proteomes" id="UP001589810">
    <property type="component" value="Unassembled WGS sequence"/>
</dbReference>
<dbReference type="RefSeq" id="WP_273934794.1">
    <property type="nucleotide sequence ID" value="NZ_CP097263.1"/>
</dbReference>
<dbReference type="PROSITE" id="PS50977">
    <property type="entry name" value="HTH_TETR_2"/>
    <property type="match status" value="1"/>
</dbReference>
<evidence type="ECO:0000256" key="2">
    <source>
        <dbReference type="PROSITE-ProRule" id="PRU00335"/>
    </source>
</evidence>
<dbReference type="SUPFAM" id="SSF46689">
    <property type="entry name" value="Homeodomain-like"/>
    <property type="match status" value="1"/>
</dbReference>
<feature type="DNA-binding region" description="H-T-H motif" evidence="2">
    <location>
        <begin position="36"/>
        <end position="55"/>
    </location>
</feature>
<comment type="caution">
    <text evidence="4">The sequence shown here is derived from an EMBL/GenBank/DDBJ whole genome shotgun (WGS) entry which is preliminary data.</text>
</comment>
<dbReference type="PRINTS" id="PR00455">
    <property type="entry name" value="HTHTETR"/>
</dbReference>
<sequence>MTRPRLTQQERTERTRELLLDATVDCLVELGYAKTSTNEICRRAGVSRGAQQHHFATKAELMADAIEHLVSKLLASMSEHPPSSLPGPDRVAMGIDMLWQGYSGSLSTAVMELWVAARTDPELRAAMHPIDKGLARRTSELFREMLGDGVTLDQPDVPLWLTVNLIRGLALDAMLGGDPVRRDQLLQEWKTIAVKTYGV</sequence>
<dbReference type="Gene3D" id="1.10.357.10">
    <property type="entry name" value="Tetracycline Repressor, domain 2"/>
    <property type="match status" value="1"/>
</dbReference>
<proteinExistence type="predicted"/>
<dbReference type="Pfam" id="PF17940">
    <property type="entry name" value="TetR_C_31"/>
    <property type="match status" value="1"/>
</dbReference>
<gene>
    <name evidence="4" type="ORF">ACFFH7_27720</name>
</gene>
<dbReference type="InterPro" id="IPR001647">
    <property type="entry name" value="HTH_TetR"/>
</dbReference>